<dbReference type="InterPro" id="IPR032466">
    <property type="entry name" value="Metal_Hydrolase"/>
</dbReference>
<evidence type="ECO:0000259" key="2">
    <source>
        <dbReference type="Pfam" id="PF04909"/>
    </source>
</evidence>
<dbReference type="GO" id="GO:0016831">
    <property type="term" value="F:carboxy-lyase activity"/>
    <property type="evidence" value="ECO:0007669"/>
    <property type="project" value="InterPro"/>
</dbReference>
<comment type="caution">
    <text evidence="3">The sequence shown here is derived from an EMBL/GenBank/DDBJ whole genome shotgun (WGS) entry which is preliminary data.</text>
</comment>
<dbReference type="PANTHER" id="PTHR21240:SF28">
    <property type="entry name" value="ISO-OROTATE DECARBOXYLASE (EUROFUNG)"/>
    <property type="match status" value="1"/>
</dbReference>
<feature type="domain" description="Amidohydrolase-related" evidence="2">
    <location>
        <begin position="113"/>
        <end position="263"/>
    </location>
</feature>
<dbReference type="GO" id="GO:0005737">
    <property type="term" value="C:cytoplasm"/>
    <property type="evidence" value="ECO:0007669"/>
    <property type="project" value="TreeGrafter"/>
</dbReference>
<organism evidence="3">
    <name type="scientific">candidate division TA06 bacterium ADurb.Bin131</name>
    <dbReference type="NCBI Taxonomy" id="1852827"/>
    <lineage>
        <taxon>Bacteria</taxon>
        <taxon>Bacteria division TA06</taxon>
    </lineage>
</organism>
<evidence type="ECO:0000256" key="1">
    <source>
        <dbReference type="ARBA" id="ARBA00023239"/>
    </source>
</evidence>
<sequence>MNSLWEKFLEKGSVEDCPVYDMHAHMGTYNRIYFPYGNFDPEITKKRLDRAGIKLLVFCHHWALFSPDIGNSINIEVVRKLPERLRAYCGLNPNYPEIIEKDVGEFEKYRDVFVGFKMLAEYHQIPVSHENYAPAWKYANLKKLPVLLHTWGGSQCNGPEQIRDVAEKYPEARILMGHSCHGEWGKAVRLMKDFPNVYAELCAVVDSRGGLEQFLDEVGSKRIIFGTDWPWFNHHYYIGAVLDSGLSDEDAHNIFHRNAENLLKGLIAN</sequence>
<dbReference type="Pfam" id="PF04909">
    <property type="entry name" value="Amidohydro_2"/>
    <property type="match status" value="1"/>
</dbReference>
<dbReference type="Gene3D" id="3.20.20.140">
    <property type="entry name" value="Metal-dependent hydrolases"/>
    <property type="match status" value="1"/>
</dbReference>
<proteinExistence type="predicted"/>
<dbReference type="EMBL" id="MWDQ01000036">
    <property type="protein sequence ID" value="OQB74564.1"/>
    <property type="molecule type" value="Genomic_DNA"/>
</dbReference>
<accession>A0A1V6CCN4</accession>
<dbReference type="AlphaFoldDB" id="A0A1V6CCN4"/>
<dbReference type="GO" id="GO:0016787">
    <property type="term" value="F:hydrolase activity"/>
    <property type="evidence" value="ECO:0007669"/>
    <property type="project" value="InterPro"/>
</dbReference>
<gene>
    <name evidence="3" type="ORF">BWX89_00468</name>
</gene>
<evidence type="ECO:0000313" key="3">
    <source>
        <dbReference type="EMBL" id="OQB74564.1"/>
    </source>
</evidence>
<dbReference type="InterPro" id="IPR032465">
    <property type="entry name" value="ACMSD"/>
</dbReference>
<dbReference type="SUPFAM" id="SSF51556">
    <property type="entry name" value="Metallo-dependent hydrolases"/>
    <property type="match status" value="1"/>
</dbReference>
<dbReference type="PANTHER" id="PTHR21240">
    <property type="entry name" value="2-AMINO-3-CARBOXYLMUCONATE-6-SEMIALDEHYDE DECARBOXYLASE"/>
    <property type="match status" value="1"/>
</dbReference>
<protein>
    <submittedName>
        <fullName evidence="3">Amidohydrolase</fullName>
    </submittedName>
</protein>
<dbReference type="GO" id="GO:0019748">
    <property type="term" value="P:secondary metabolic process"/>
    <property type="evidence" value="ECO:0007669"/>
    <property type="project" value="TreeGrafter"/>
</dbReference>
<keyword evidence="1" id="KW-0456">Lyase</keyword>
<dbReference type="InterPro" id="IPR006680">
    <property type="entry name" value="Amidohydro-rel"/>
</dbReference>
<reference evidence="3" key="1">
    <citation type="submission" date="2017-02" db="EMBL/GenBank/DDBJ databases">
        <title>Delving into the versatile metabolic prowess of the omnipresent phylum Bacteroidetes.</title>
        <authorList>
            <person name="Nobu M.K."/>
            <person name="Mei R."/>
            <person name="Narihiro T."/>
            <person name="Kuroda K."/>
            <person name="Liu W.-T."/>
        </authorList>
    </citation>
    <scope>NUCLEOTIDE SEQUENCE</scope>
    <source>
        <strain evidence="3">ADurb.Bin131</strain>
    </source>
</reference>
<dbReference type="Proteomes" id="UP000485562">
    <property type="component" value="Unassembled WGS sequence"/>
</dbReference>
<name>A0A1V6CCN4_UNCT6</name>